<name>A0A4R7K0X8_9GAMM</name>
<keyword evidence="2" id="KW-1185">Reference proteome</keyword>
<dbReference type="OrthoDB" id="9929733at2"/>
<sequence length="83" mass="9672">MKPYLRQAVEYPDQEAAARHVLAGVLWRHSAYEEAVSHAKSCYELYPWAAMILHMAYKNGQGVEADIDLADWYYDYWEKTTQG</sequence>
<evidence type="ECO:0008006" key="3">
    <source>
        <dbReference type="Google" id="ProtNLM"/>
    </source>
</evidence>
<dbReference type="AlphaFoldDB" id="A0A4R7K0X8"/>
<proteinExistence type="predicted"/>
<evidence type="ECO:0000313" key="2">
    <source>
        <dbReference type="Proteomes" id="UP000295830"/>
    </source>
</evidence>
<comment type="caution">
    <text evidence="1">The sequence shown here is derived from an EMBL/GenBank/DDBJ whole genome shotgun (WGS) entry which is preliminary data.</text>
</comment>
<evidence type="ECO:0000313" key="1">
    <source>
        <dbReference type="EMBL" id="TDT43533.1"/>
    </source>
</evidence>
<dbReference type="Proteomes" id="UP000295830">
    <property type="component" value="Unassembled WGS sequence"/>
</dbReference>
<protein>
    <recommendedName>
        <fullName evidence="3">Tetratricopeptide repeat protein</fullName>
    </recommendedName>
</protein>
<reference evidence="1 2" key="1">
    <citation type="submission" date="2019-03" db="EMBL/GenBank/DDBJ databases">
        <title>Genomic Encyclopedia of Type Strains, Phase IV (KMG-IV): sequencing the most valuable type-strain genomes for metagenomic binning, comparative biology and taxonomic classification.</title>
        <authorList>
            <person name="Goeker M."/>
        </authorList>
    </citation>
    <scope>NUCLEOTIDE SEQUENCE [LARGE SCALE GENOMIC DNA]</scope>
    <source>
        <strain evidence="1 2">DSM 15505</strain>
    </source>
</reference>
<dbReference type="SUPFAM" id="SSF81901">
    <property type="entry name" value="HCP-like"/>
    <property type="match status" value="1"/>
</dbReference>
<gene>
    <name evidence="1" type="ORF">DES49_1351</name>
</gene>
<dbReference type="RefSeq" id="WP_133735597.1">
    <property type="nucleotide sequence ID" value="NZ_SOAX01000002.1"/>
</dbReference>
<accession>A0A4R7K0X8</accession>
<dbReference type="EMBL" id="SOAX01000002">
    <property type="protein sequence ID" value="TDT43533.1"/>
    <property type="molecule type" value="Genomic_DNA"/>
</dbReference>
<organism evidence="1 2">
    <name type="scientific">Halospina denitrificans</name>
    <dbReference type="NCBI Taxonomy" id="332522"/>
    <lineage>
        <taxon>Bacteria</taxon>
        <taxon>Pseudomonadati</taxon>
        <taxon>Pseudomonadota</taxon>
        <taxon>Gammaproteobacteria</taxon>
        <taxon>Halospina</taxon>
    </lineage>
</organism>